<accession>A0ABD3WAH9</accession>
<dbReference type="InterPro" id="IPR049625">
    <property type="entry name" value="Glyco_transf_61_cat"/>
</dbReference>
<feature type="domain" description="Glycosyltransferase 61 catalytic" evidence="5">
    <location>
        <begin position="381"/>
        <end position="488"/>
    </location>
</feature>
<keyword evidence="7" id="KW-1185">Reference proteome</keyword>
<protein>
    <recommendedName>
        <fullName evidence="5">Glycosyltransferase 61 catalytic domain-containing protein</fullName>
    </recommendedName>
</protein>
<organism evidence="6 7">
    <name type="scientific">Sinanodonta woodiana</name>
    <name type="common">Chinese pond mussel</name>
    <name type="synonym">Anodonta woodiana</name>
    <dbReference type="NCBI Taxonomy" id="1069815"/>
    <lineage>
        <taxon>Eukaryota</taxon>
        <taxon>Metazoa</taxon>
        <taxon>Spiralia</taxon>
        <taxon>Lophotrochozoa</taxon>
        <taxon>Mollusca</taxon>
        <taxon>Bivalvia</taxon>
        <taxon>Autobranchia</taxon>
        <taxon>Heteroconchia</taxon>
        <taxon>Palaeoheterodonta</taxon>
        <taxon>Unionida</taxon>
        <taxon>Unionoidea</taxon>
        <taxon>Unionidae</taxon>
        <taxon>Unioninae</taxon>
        <taxon>Sinanodonta</taxon>
    </lineage>
</organism>
<evidence type="ECO:0000313" key="6">
    <source>
        <dbReference type="EMBL" id="KAL3870921.1"/>
    </source>
</evidence>
<sequence length="555" mass="63396">MRSGRRWRFAVIKNILFVLITLSLTISIVFLHIIDTGNGYTKQPSDMGLFGGESRKETSVNTSLVQGEDIRTSDLYMNEKAVDDILNLYVIVSVKTKTSKFVDTFLRSNATEYVQASHAALGPNYMGHTTKHMEEGLHAMVQTNMVDNTKLIARQMHASQTNGKWGEQVAIPIARQLLPKRKTFCSGNFVGYGHLFAELHNVLVNPAFAIGKAGGENVREVLNQSVEEELYKLKPGYFTIKCNQTFEYRFSFKLYLSNWTKVLQITSKNYPDHDTNERFTIAITRIEYANLYFTILDLYNVFLITRLFVKHPNETDILLIDGHPSGKTDSLWYTPFAQVIRAGSLTKPTIYRNMVWAMPGTLSDLSRFQAKPPPFLEQFRDFVLTSHGVVYKTRTLNCSSLSIGLIWRRDYLAHPRNPNGVVKRKIKNEKELLDSLRKSFPVDRVNGVQLDIFNMSEQLKWISDIDILVAMHGAGLAHVAFAQPYSGLIELYPMTKITASHFNQFCKWRGIKYFGWRNSNKSLELPGFYTVVRPKVVVDLVSKMKVKLCKRTNNV</sequence>
<evidence type="ECO:0000256" key="1">
    <source>
        <dbReference type="ARBA" id="ARBA00022676"/>
    </source>
</evidence>
<reference evidence="6 7" key="1">
    <citation type="submission" date="2024-11" db="EMBL/GenBank/DDBJ databases">
        <title>Chromosome-level genome assembly of the freshwater bivalve Anodonta woodiana.</title>
        <authorList>
            <person name="Chen X."/>
        </authorList>
    </citation>
    <scope>NUCLEOTIDE SEQUENCE [LARGE SCALE GENOMIC DNA]</scope>
    <source>
        <strain evidence="6">MN2024</strain>
        <tissue evidence="6">Gills</tissue>
    </source>
</reference>
<name>A0ABD3WAH9_SINWO</name>
<keyword evidence="4" id="KW-0812">Transmembrane</keyword>
<evidence type="ECO:0000313" key="7">
    <source>
        <dbReference type="Proteomes" id="UP001634394"/>
    </source>
</evidence>
<gene>
    <name evidence="6" type="ORF">ACJMK2_038949</name>
</gene>
<feature type="transmembrane region" description="Helical" evidence="4">
    <location>
        <begin position="12"/>
        <end position="34"/>
    </location>
</feature>
<keyword evidence="3" id="KW-0325">Glycoprotein</keyword>
<evidence type="ECO:0000256" key="4">
    <source>
        <dbReference type="SAM" id="Phobius"/>
    </source>
</evidence>
<dbReference type="Pfam" id="PF04577">
    <property type="entry name" value="Glyco_transf_61"/>
    <property type="match status" value="1"/>
</dbReference>
<dbReference type="PANTHER" id="PTHR20961">
    <property type="entry name" value="GLYCOSYLTRANSFERASE"/>
    <property type="match status" value="1"/>
</dbReference>
<comment type="caution">
    <text evidence="6">The sequence shown here is derived from an EMBL/GenBank/DDBJ whole genome shotgun (WGS) entry which is preliminary data.</text>
</comment>
<dbReference type="EMBL" id="JBJQND010000007">
    <property type="protein sequence ID" value="KAL3870921.1"/>
    <property type="molecule type" value="Genomic_DNA"/>
</dbReference>
<dbReference type="Proteomes" id="UP001634394">
    <property type="component" value="Unassembled WGS sequence"/>
</dbReference>
<dbReference type="GO" id="GO:0016757">
    <property type="term" value="F:glycosyltransferase activity"/>
    <property type="evidence" value="ECO:0007669"/>
    <property type="project" value="UniProtKB-KW"/>
</dbReference>
<dbReference type="InterPro" id="IPR007657">
    <property type="entry name" value="Glycosyltransferase_61"/>
</dbReference>
<evidence type="ECO:0000256" key="3">
    <source>
        <dbReference type="ARBA" id="ARBA00023180"/>
    </source>
</evidence>
<dbReference type="AlphaFoldDB" id="A0ABD3WAH9"/>
<keyword evidence="4" id="KW-1133">Transmembrane helix</keyword>
<keyword evidence="4" id="KW-0472">Membrane</keyword>
<evidence type="ECO:0000256" key="2">
    <source>
        <dbReference type="ARBA" id="ARBA00022679"/>
    </source>
</evidence>
<proteinExistence type="predicted"/>
<keyword evidence="1" id="KW-0328">Glycosyltransferase</keyword>
<keyword evidence="2" id="KW-0808">Transferase</keyword>
<evidence type="ECO:0000259" key="5">
    <source>
        <dbReference type="Pfam" id="PF04577"/>
    </source>
</evidence>